<dbReference type="EMBL" id="JAINZZ010000065">
    <property type="protein sequence ID" value="MBY8882198.1"/>
    <property type="molecule type" value="Genomic_DNA"/>
</dbReference>
<keyword evidence="1" id="KW-0472">Membrane</keyword>
<feature type="transmembrane region" description="Helical" evidence="1">
    <location>
        <begin position="112"/>
        <end position="129"/>
    </location>
</feature>
<protein>
    <recommendedName>
        <fullName evidence="2">DUF7144 domain-containing protein</fullName>
    </recommendedName>
</protein>
<organism evidence="3 4">
    <name type="scientific">Actinacidiphila acidipaludis</name>
    <dbReference type="NCBI Taxonomy" id="2873382"/>
    <lineage>
        <taxon>Bacteria</taxon>
        <taxon>Bacillati</taxon>
        <taxon>Actinomycetota</taxon>
        <taxon>Actinomycetes</taxon>
        <taxon>Kitasatosporales</taxon>
        <taxon>Streptomycetaceae</taxon>
        <taxon>Actinacidiphila</taxon>
    </lineage>
</organism>
<reference evidence="3 4" key="1">
    <citation type="submission" date="2021-08" db="EMBL/GenBank/DDBJ databases">
        <title>WGS of actinomycetes from Thailand.</title>
        <authorList>
            <person name="Thawai C."/>
        </authorList>
    </citation>
    <scope>NUCLEOTIDE SEQUENCE [LARGE SCALE GENOMIC DNA]</scope>
    <source>
        <strain evidence="3 4">PLK6-54</strain>
    </source>
</reference>
<feature type="transmembrane region" description="Helical" evidence="1">
    <location>
        <begin position="87"/>
        <end position="106"/>
    </location>
</feature>
<evidence type="ECO:0000313" key="4">
    <source>
        <dbReference type="Proteomes" id="UP000778578"/>
    </source>
</evidence>
<dbReference type="Pfam" id="PF23636">
    <property type="entry name" value="DUF7144"/>
    <property type="match status" value="1"/>
</dbReference>
<sequence>MGHAHGGGHHTSSGWRSGWVIFAAVMLLFNGAMSILEGITAILKDDVIVVTRNYAYAFDLTTWGWLHLALGIVLVLAGAALFNGALWARVVAVIGAGVSMVLQFLWLPHYPLWALVVIALDIFVIWAVCTMDRPRTAPR</sequence>
<feature type="domain" description="DUF7144" evidence="2">
    <location>
        <begin position="19"/>
        <end position="132"/>
    </location>
</feature>
<keyword evidence="1" id="KW-0812">Transmembrane</keyword>
<evidence type="ECO:0000256" key="1">
    <source>
        <dbReference type="SAM" id="Phobius"/>
    </source>
</evidence>
<evidence type="ECO:0000259" key="2">
    <source>
        <dbReference type="Pfam" id="PF23636"/>
    </source>
</evidence>
<feature type="transmembrane region" description="Helical" evidence="1">
    <location>
        <begin position="63"/>
        <end position="82"/>
    </location>
</feature>
<keyword evidence="1" id="KW-1133">Transmembrane helix</keyword>
<gene>
    <name evidence="3" type="ORF">K7862_31870</name>
</gene>
<name>A0ABS7QGW0_9ACTN</name>
<accession>A0ABS7QGW0</accession>
<comment type="caution">
    <text evidence="3">The sequence shown here is derived from an EMBL/GenBank/DDBJ whole genome shotgun (WGS) entry which is preliminary data.</text>
</comment>
<keyword evidence="4" id="KW-1185">Reference proteome</keyword>
<proteinExistence type="predicted"/>
<dbReference type="Proteomes" id="UP000778578">
    <property type="component" value="Unassembled WGS sequence"/>
</dbReference>
<feature type="transmembrane region" description="Helical" evidence="1">
    <location>
        <begin position="20"/>
        <end position="43"/>
    </location>
</feature>
<dbReference type="InterPro" id="IPR055568">
    <property type="entry name" value="DUF7144"/>
</dbReference>
<evidence type="ECO:0000313" key="3">
    <source>
        <dbReference type="EMBL" id="MBY8882198.1"/>
    </source>
</evidence>